<sequence length="167" mass="16706">MASAHHRIPRAARTPGWIVRVALSLGIAAGGLLLGAPPAASVADGPFDAVADAAPPKADTVRPAPGTAQENRGSTVLPVAEPASHSAVPQPRGEIGAAQGSDAEHRSGDTLASAVEGSVSLLRASGGEATVLLASLLVIGLAVFRGRTQERPKPHSLACFEVPVSPA</sequence>
<dbReference type="RefSeq" id="WP_207275472.1">
    <property type="nucleotide sequence ID" value="NZ_JAFMPK010000043.1"/>
</dbReference>
<name>A0ABS3I913_9MICO</name>
<dbReference type="Proteomes" id="UP000664617">
    <property type="component" value="Unassembled WGS sequence"/>
</dbReference>
<keyword evidence="2" id="KW-0472">Membrane</keyword>
<keyword evidence="4" id="KW-1185">Reference proteome</keyword>
<evidence type="ECO:0000256" key="2">
    <source>
        <dbReference type="SAM" id="Phobius"/>
    </source>
</evidence>
<evidence type="ECO:0000313" key="3">
    <source>
        <dbReference type="EMBL" id="MBO0609520.1"/>
    </source>
</evidence>
<evidence type="ECO:0000313" key="4">
    <source>
        <dbReference type="Proteomes" id="UP000664617"/>
    </source>
</evidence>
<organism evidence="3 4">
    <name type="scientific">Myceligenerans salitolerans</name>
    <dbReference type="NCBI Taxonomy" id="1230528"/>
    <lineage>
        <taxon>Bacteria</taxon>
        <taxon>Bacillati</taxon>
        <taxon>Actinomycetota</taxon>
        <taxon>Actinomycetes</taxon>
        <taxon>Micrococcales</taxon>
        <taxon>Promicromonosporaceae</taxon>
        <taxon>Myceligenerans</taxon>
    </lineage>
</organism>
<comment type="caution">
    <text evidence="3">The sequence shown here is derived from an EMBL/GenBank/DDBJ whole genome shotgun (WGS) entry which is preliminary data.</text>
</comment>
<dbReference type="EMBL" id="JAFMPK010000043">
    <property type="protein sequence ID" value="MBO0609520.1"/>
    <property type="molecule type" value="Genomic_DNA"/>
</dbReference>
<reference evidence="3 4" key="1">
    <citation type="submission" date="2021-03" db="EMBL/GenBank/DDBJ databases">
        <authorList>
            <person name="Xin L."/>
        </authorList>
    </citation>
    <scope>NUCLEOTIDE SEQUENCE [LARGE SCALE GENOMIC DNA]</scope>
    <source>
        <strain evidence="3 4">XHU 5031</strain>
    </source>
</reference>
<feature type="transmembrane region" description="Helical" evidence="2">
    <location>
        <begin position="17"/>
        <end position="36"/>
    </location>
</feature>
<feature type="transmembrane region" description="Helical" evidence="2">
    <location>
        <begin position="121"/>
        <end position="144"/>
    </location>
</feature>
<accession>A0ABS3I913</accession>
<gene>
    <name evidence="3" type="ORF">J0911_10810</name>
</gene>
<evidence type="ECO:0000256" key="1">
    <source>
        <dbReference type="SAM" id="MobiDB-lite"/>
    </source>
</evidence>
<reference evidence="4" key="2">
    <citation type="submission" date="2023-07" db="EMBL/GenBank/DDBJ databases">
        <title>Myceligenerans salitolerans sp. nov., a halotolerant actinomycete isolated from a salt lake in Xinjiang, China.</title>
        <authorList>
            <person name="Guan T."/>
        </authorList>
    </citation>
    <scope>NUCLEOTIDE SEQUENCE [LARGE SCALE GENOMIC DNA]</scope>
    <source>
        <strain evidence="4">XHU 5031</strain>
    </source>
</reference>
<protein>
    <submittedName>
        <fullName evidence="3">Uncharacterized protein</fullName>
    </submittedName>
</protein>
<keyword evidence="2" id="KW-0812">Transmembrane</keyword>
<keyword evidence="2" id="KW-1133">Transmembrane helix</keyword>
<proteinExistence type="predicted"/>
<feature type="region of interest" description="Disordered" evidence="1">
    <location>
        <begin position="51"/>
        <end position="106"/>
    </location>
</feature>